<comment type="caution">
    <text evidence="1">The sequence shown here is derived from an EMBL/GenBank/DDBJ whole genome shotgun (WGS) entry which is preliminary data.</text>
</comment>
<protein>
    <recommendedName>
        <fullName evidence="3">WxL domain-containing protein</fullName>
    </recommendedName>
</protein>
<dbReference type="EMBL" id="JAUSTY010000004">
    <property type="protein sequence ID" value="MDQ0165154.1"/>
    <property type="molecule type" value="Genomic_DNA"/>
</dbReference>
<organism evidence="1 2">
    <name type="scientific">Caldalkalibacillus horti</name>
    <dbReference type="NCBI Taxonomy" id="77523"/>
    <lineage>
        <taxon>Bacteria</taxon>
        <taxon>Bacillati</taxon>
        <taxon>Bacillota</taxon>
        <taxon>Bacilli</taxon>
        <taxon>Bacillales</taxon>
        <taxon>Bacillaceae</taxon>
        <taxon>Caldalkalibacillus</taxon>
    </lineage>
</organism>
<sequence length="175" mass="18740">MAVSTNPVISWWNRDNTSQVTLWDIGVVDAGTESNHLGVLIWNNRGGDEDVANIVEASLTTRAMDASETGFVVEGKWIRAKVDSLHEVGFTPIGKGADHPVRTEGSTIVDGISHTPSDPDYVTDAGRVSALGLKNDGTKENSAGNFIEVTLMALPDALAPAGTFDFVVRFSYTFT</sequence>
<dbReference type="RefSeq" id="WP_307391852.1">
    <property type="nucleotide sequence ID" value="NZ_BAAADK010000045.1"/>
</dbReference>
<keyword evidence="2" id="KW-1185">Reference proteome</keyword>
<evidence type="ECO:0000313" key="2">
    <source>
        <dbReference type="Proteomes" id="UP001235840"/>
    </source>
</evidence>
<reference evidence="1 2" key="1">
    <citation type="submission" date="2023-07" db="EMBL/GenBank/DDBJ databases">
        <title>Genomic Encyclopedia of Type Strains, Phase IV (KMG-IV): sequencing the most valuable type-strain genomes for metagenomic binning, comparative biology and taxonomic classification.</title>
        <authorList>
            <person name="Goeker M."/>
        </authorList>
    </citation>
    <scope>NUCLEOTIDE SEQUENCE [LARGE SCALE GENOMIC DNA]</scope>
    <source>
        <strain evidence="1 2">DSM 12751</strain>
    </source>
</reference>
<evidence type="ECO:0008006" key="3">
    <source>
        <dbReference type="Google" id="ProtNLM"/>
    </source>
</evidence>
<dbReference type="Proteomes" id="UP001235840">
    <property type="component" value="Unassembled WGS sequence"/>
</dbReference>
<gene>
    <name evidence="1" type="ORF">J2S11_001054</name>
</gene>
<proteinExistence type="predicted"/>
<name>A0ABT9VWB1_9BACI</name>
<evidence type="ECO:0000313" key="1">
    <source>
        <dbReference type="EMBL" id="MDQ0165154.1"/>
    </source>
</evidence>
<accession>A0ABT9VWB1</accession>